<dbReference type="InterPro" id="IPR011006">
    <property type="entry name" value="CheY-like_superfamily"/>
</dbReference>
<feature type="compositionally biased region" description="Basic residues" evidence="4">
    <location>
        <begin position="87"/>
        <end position="99"/>
    </location>
</feature>
<evidence type="ECO:0000259" key="5">
    <source>
        <dbReference type="PROSITE" id="PS50110"/>
    </source>
</evidence>
<evidence type="ECO:0000256" key="1">
    <source>
        <dbReference type="ARBA" id="ARBA00022553"/>
    </source>
</evidence>
<dbReference type="PROSITE" id="PS50110">
    <property type="entry name" value="RESPONSE_REGULATORY"/>
    <property type="match status" value="1"/>
</dbReference>
<keyword evidence="1 3" id="KW-0597">Phosphoprotein</keyword>
<reference evidence="7" key="1">
    <citation type="submission" date="2018-05" db="EMBL/GenBank/DDBJ databases">
        <title>Azospirillum thermophila sp. nov., a novel isolated from hot spring.</title>
        <authorList>
            <person name="Zhao Z."/>
        </authorList>
    </citation>
    <scope>NUCLEOTIDE SEQUENCE [LARGE SCALE GENOMIC DNA]</scope>
    <source>
        <strain evidence="7">CFH 70021</strain>
    </source>
</reference>
<evidence type="ECO:0000313" key="6">
    <source>
        <dbReference type="EMBL" id="AWK85427.1"/>
    </source>
</evidence>
<dbReference type="OrthoDB" id="9801602at2"/>
<dbReference type="PANTHER" id="PTHR45339:SF1">
    <property type="entry name" value="HYBRID SIGNAL TRANSDUCTION HISTIDINE KINASE J"/>
    <property type="match status" value="1"/>
</dbReference>
<dbReference type="EMBL" id="CP029352">
    <property type="protein sequence ID" value="AWK85427.1"/>
    <property type="molecule type" value="Genomic_DNA"/>
</dbReference>
<dbReference type="SMART" id="SM00448">
    <property type="entry name" value="REC"/>
    <property type="match status" value="1"/>
</dbReference>
<dbReference type="Proteomes" id="UP000245629">
    <property type="component" value="Chromosome 1"/>
</dbReference>
<dbReference type="Pfam" id="PF00072">
    <property type="entry name" value="Response_reg"/>
    <property type="match status" value="1"/>
</dbReference>
<evidence type="ECO:0000256" key="2">
    <source>
        <dbReference type="ARBA" id="ARBA00023012"/>
    </source>
</evidence>
<accession>A0A2S2CM94</accession>
<gene>
    <name evidence="6" type="ORF">DEW08_03925</name>
</gene>
<feature type="compositionally biased region" description="Gly residues" evidence="4">
    <location>
        <begin position="13"/>
        <end position="24"/>
    </location>
</feature>
<evidence type="ECO:0000256" key="4">
    <source>
        <dbReference type="SAM" id="MobiDB-lite"/>
    </source>
</evidence>
<dbReference type="SUPFAM" id="SSF52172">
    <property type="entry name" value="CheY-like"/>
    <property type="match status" value="1"/>
</dbReference>
<name>A0A2S2CM94_9PROT</name>
<dbReference type="GO" id="GO:0000160">
    <property type="term" value="P:phosphorelay signal transduction system"/>
    <property type="evidence" value="ECO:0007669"/>
    <property type="project" value="UniProtKB-KW"/>
</dbReference>
<evidence type="ECO:0000256" key="3">
    <source>
        <dbReference type="PROSITE-ProRule" id="PRU00169"/>
    </source>
</evidence>
<proteinExistence type="predicted"/>
<feature type="compositionally biased region" description="Basic and acidic residues" evidence="4">
    <location>
        <begin position="111"/>
        <end position="124"/>
    </location>
</feature>
<dbReference type="KEGG" id="azz:DEW08_03925"/>
<organism evidence="6 7">
    <name type="scientific">Azospirillum thermophilum</name>
    <dbReference type="NCBI Taxonomy" id="2202148"/>
    <lineage>
        <taxon>Bacteria</taxon>
        <taxon>Pseudomonadati</taxon>
        <taxon>Pseudomonadota</taxon>
        <taxon>Alphaproteobacteria</taxon>
        <taxon>Rhodospirillales</taxon>
        <taxon>Azospirillaceae</taxon>
        <taxon>Azospirillum</taxon>
    </lineage>
</organism>
<feature type="compositionally biased region" description="Low complexity" evidence="4">
    <location>
        <begin position="25"/>
        <end position="49"/>
    </location>
</feature>
<dbReference type="AlphaFoldDB" id="A0A2S2CM94"/>
<feature type="modified residue" description="4-aspartylphosphate" evidence="3">
    <location>
        <position position="204"/>
    </location>
</feature>
<protein>
    <recommendedName>
        <fullName evidence="5">Response regulatory domain-containing protein</fullName>
    </recommendedName>
</protein>
<feature type="region of interest" description="Disordered" evidence="4">
    <location>
        <begin position="1"/>
        <end position="144"/>
    </location>
</feature>
<dbReference type="Gene3D" id="3.40.50.2300">
    <property type="match status" value="1"/>
</dbReference>
<dbReference type="InterPro" id="IPR001789">
    <property type="entry name" value="Sig_transdc_resp-reg_receiver"/>
</dbReference>
<evidence type="ECO:0000313" key="7">
    <source>
        <dbReference type="Proteomes" id="UP000245629"/>
    </source>
</evidence>
<dbReference type="CDD" id="cd17546">
    <property type="entry name" value="REC_hyHK_CKI1_RcsC-like"/>
    <property type="match status" value="1"/>
</dbReference>
<keyword evidence="2" id="KW-0902">Two-component regulatory system</keyword>
<feature type="domain" description="Response regulatory" evidence="5">
    <location>
        <begin position="153"/>
        <end position="272"/>
    </location>
</feature>
<sequence length="281" mass="28868">MGSRDRTVAFRSGGTGPAGGGTMPEGGDASSPGSRGARRNAGPARRSGAGDNGAAGRAGGRPVHGVRPLPPAARHRSRGVWRVAVPRGRRRSGTARRVARPGPLSAGTDRSAAERRAGGRRRSEPGAVRSGRPSAETFGKRSARCVGAGPRGRILVVDDSDTNRAVIGALLAKVGFVIESAPGGAEAVAAVAGAPEPQDAVLMDVAMPEVDGITATTRIRALDSTRAEIPIIAVTAHTAPEDRRRCFAAGMNGFVEKPVRRTDLLNALHAVLEPAGHRIGH</sequence>
<feature type="compositionally biased region" description="Gly residues" evidence="4">
    <location>
        <begin position="50"/>
        <end position="59"/>
    </location>
</feature>
<dbReference type="PANTHER" id="PTHR45339">
    <property type="entry name" value="HYBRID SIGNAL TRANSDUCTION HISTIDINE KINASE J"/>
    <property type="match status" value="1"/>
</dbReference>
<keyword evidence="7" id="KW-1185">Reference proteome</keyword>